<feature type="domain" description="Histidine kinase" evidence="16">
    <location>
        <begin position="242"/>
        <end position="443"/>
    </location>
</feature>
<protein>
    <recommendedName>
        <fullName evidence="3">histidine kinase</fullName>
        <ecNumber evidence="3">2.7.13.3</ecNumber>
    </recommendedName>
</protein>
<dbReference type="SMART" id="SM00304">
    <property type="entry name" value="HAMP"/>
    <property type="match status" value="1"/>
</dbReference>
<dbReference type="EMBL" id="BMCT01000004">
    <property type="protein sequence ID" value="GGF67976.1"/>
    <property type="molecule type" value="Genomic_DNA"/>
</dbReference>
<dbReference type="Pfam" id="PF02518">
    <property type="entry name" value="HATPase_c"/>
    <property type="match status" value="1"/>
</dbReference>
<dbReference type="GO" id="GO:0000155">
    <property type="term" value="F:phosphorelay sensor kinase activity"/>
    <property type="evidence" value="ECO:0007669"/>
    <property type="project" value="InterPro"/>
</dbReference>
<dbReference type="InterPro" id="IPR004358">
    <property type="entry name" value="Sig_transdc_His_kin-like_C"/>
</dbReference>
<dbReference type="PANTHER" id="PTHR44936">
    <property type="entry name" value="SENSOR PROTEIN CREC"/>
    <property type="match status" value="1"/>
</dbReference>
<dbReference type="CDD" id="cd00082">
    <property type="entry name" value="HisKA"/>
    <property type="match status" value="1"/>
</dbReference>
<reference evidence="18" key="2">
    <citation type="submission" date="2020-09" db="EMBL/GenBank/DDBJ databases">
        <authorList>
            <person name="Sun Q."/>
            <person name="Sedlacek I."/>
        </authorList>
    </citation>
    <scope>NUCLEOTIDE SEQUENCE</scope>
    <source>
        <strain evidence="18">CCM 7897</strain>
    </source>
</reference>
<evidence type="ECO:0000256" key="2">
    <source>
        <dbReference type="ARBA" id="ARBA00004429"/>
    </source>
</evidence>
<feature type="domain" description="HAMP" evidence="17">
    <location>
        <begin position="182"/>
        <end position="234"/>
    </location>
</feature>
<dbReference type="InterPro" id="IPR003660">
    <property type="entry name" value="HAMP_dom"/>
</dbReference>
<evidence type="ECO:0000256" key="7">
    <source>
        <dbReference type="ARBA" id="ARBA00022679"/>
    </source>
</evidence>
<keyword evidence="10 18" id="KW-0418">Kinase</keyword>
<sequence>MSWPGWLRRVPALPRTLRWRLFLILFAGLALAHILSFGVLFLERTMSAKATMLTSLEYDVATSIALLDRLPVAERAQWLPLLARRNYSYELGQGEAGVAELSPRATEIAETINAATGRRFPVRVDTIPGTGREHLQAHVTLGDGAIVTIDIRPQLAPLALWLPYVLVAQLLLIIVCTWFAVRLAIRPLQRFARAAETLDPGRTTGRLSEGGPAEVAHAAGAFNAMRDRIAHYLQERVQILAAISHDLQTPITRMKLRAEMADDGPEKDRLLGDLGEIEALVREGVAYARSAHGDTEAPVRLDVGAFVESLAFDYQDTGRAVLCDAPQAMVITTRPQALKRIVANLVDNALKYTGAARIRVASASEGGISIAVEDDGPGIPEDELEAVLQPFYRIEESRNRDTGGTGLGLAIAQQLALAINGRLVLANRREGGLCAAIVVPDLFLPGGRQEEA</sequence>
<keyword evidence="6" id="KW-0597">Phosphoprotein</keyword>
<evidence type="ECO:0000256" key="9">
    <source>
        <dbReference type="ARBA" id="ARBA00022741"/>
    </source>
</evidence>
<reference evidence="18" key="1">
    <citation type="journal article" date="2014" name="Int. J. Syst. Evol. Microbiol.">
        <title>Complete genome sequence of Corynebacterium casei LMG S-19264T (=DSM 44701T), isolated from a smear-ripened cheese.</title>
        <authorList>
            <consortium name="US DOE Joint Genome Institute (JGI-PGF)"/>
            <person name="Walter F."/>
            <person name="Albersmeier A."/>
            <person name="Kalinowski J."/>
            <person name="Ruckert C."/>
        </authorList>
    </citation>
    <scope>NUCLEOTIDE SEQUENCE</scope>
    <source>
        <strain evidence="18">CCM 7897</strain>
    </source>
</reference>
<evidence type="ECO:0000256" key="13">
    <source>
        <dbReference type="ARBA" id="ARBA00023012"/>
    </source>
</evidence>
<evidence type="ECO:0000256" key="8">
    <source>
        <dbReference type="ARBA" id="ARBA00022692"/>
    </source>
</evidence>
<dbReference type="GO" id="GO:0005524">
    <property type="term" value="F:ATP binding"/>
    <property type="evidence" value="ECO:0007669"/>
    <property type="project" value="UniProtKB-KW"/>
</dbReference>
<dbReference type="CDD" id="cd06225">
    <property type="entry name" value="HAMP"/>
    <property type="match status" value="1"/>
</dbReference>
<dbReference type="RefSeq" id="WP_188579884.1">
    <property type="nucleotide sequence ID" value="NZ_BMCT01000004.1"/>
</dbReference>
<evidence type="ECO:0000256" key="14">
    <source>
        <dbReference type="ARBA" id="ARBA00023136"/>
    </source>
</evidence>
<dbReference type="PROSITE" id="PS50109">
    <property type="entry name" value="HIS_KIN"/>
    <property type="match status" value="1"/>
</dbReference>
<comment type="caution">
    <text evidence="18">The sequence shown here is derived from an EMBL/GenBank/DDBJ whole genome shotgun (WGS) entry which is preliminary data.</text>
</comment>
<evidence type="ECO:0000256" key="6">
    <source>
        <dbReference type="ARBA" id="ARBA00022553"/>
    </source>
</evidence>
<evidence type="ECO:0000256" key="5">
    <source>
        <dbReference type="ARBA" id="ARBA00022519"/>
    </source>
</evidence>
<feature type="transmembrane region" description="Helical" evidence="15">
    <location>
        <begin position="21"/>
        <end position="42"/>
    </location>
</feature>
<dbReference type="Proteomes" id="UP000606044">
    <property type="component" value="Unassembled WGS sequence"/>
</dbReference>
<evidence type="ECO:0000256" key="1">
    <source>
        <dbReference type="ARBA" id="ARBA00000085"/>
    </source>
</evidence>
<keyword evidence="5" id="KW-0997">Cell inner membrane</keyword>
<evidence type="ECO:0000256" key="10">
    <source>
        <dbReference type="ARBA" id="ARBA00022777"/>
    </source>
</evidence>
<dbReference type="PRINTS" id="PR00344">
    <property type="entry name" value="BCTRLSENSOR"/>
</dbReference>
<dbReference type="InterPro" id="IPR005467">
    <property type="entry name" value="His_kinase_dom"/>
</dbReference>
<dbReference type="InterPro" id="IPR050980">
    <property type="entry name" value="2C_sensor_his_kinase"/>
</dbReference>
<keyword evidence="9" id="KW-0547">Nucleotide-binding</keyword>
<keyword evidence="11" id="KW-0067">ATP-binding</keyword>
<keyword evidence="14 15" id="KW-0472">Membrane</keyword>
<dbReference type="InterPro" id="IPR036890">
    <property type="entry name" value="HATPase_C_sf"/>
</dbReference>
<keyword evidence="4" id="KW-1003">Cell membrane</keyword>
<dbReference type="AlphaFoldDB" id="A0A917FCH3"/>
<keyword evidence="19" id="KW-1185">Reference proteome</keyword>
<evidence type="ECO:0000313" key="18">
    <source>
        <dbReference type="EMBL" id="GGF67976.1"/>
    </source>
</evidence>
<proteinExistence type="predicted"/>
<dbReference type="SUPFAM" id="SSF55874">
    <property type="entry name" value="ATPase domain of HSP90 chaperone/DNA topoisomerase II/histidine kinase"/>
    <property type="match status" value="1"/>
</dbReference>
<dbReference type="Gene3D" id="3.30.565.10">
    <property type="entry name" value="Histidine kinase-like ATPase, C-terminal domain"/>
    <property type="match status" value="1"/>
</dbReference>
<dbReference type="InterPro" id="IPR003594">
    <property type="entry name" value="HATPase_dom"/>
</dbReference>
<dbReference type="PROSITE" id="PS50885">
    <property type="entry name" value="HAMP"/>
    <property type="match status" value="1"/>
</dbReference>
<keyword evidence="13" id="KW-0902">Two-component regulatory system</keyword>
<keyword evidence="8 15" id="KW-0812">Transmembrane</keyword>
<keyword evidence="12 15" id="KW-1133">Transmembrane helix</keyword>
<organism evidence="18 19">
    <name type="scientific">Azorhizobium oxalatiphilum</name>
    <dbReference type="NCBI Taxonomy" id="980631"/>
    <lineage>
        <taxon>Bacteria</taxon>
        <taxon>Pseudomonadati</taxon>
        <taxon>Pseudomonadota</taxon>
        <taxon>Alphaproteobacteria</taxon>
        <taxon>Hyphomicrobiales</taxon>
        <taxon>Xanthobacteraceae</taxon>
        <taxon>Azorhizobium</taxon>
    </lineage>
</organism>
<dbReference type="EC" id="2.7.13.3" evidence="3"/>
<dbReference type="Pfam" id="PF00672">
    <property type="entry name" value="HAMP"/>
    <property type="match status" value="1"/>
</dbReference>
<evidence type="ECO:0000256" key="4">
    <source>
        <dbReference type="ARBA" id="ARBA00022475"/>
    </source>
</evidence>
<evidence type="ECO:0000259" key="16">
    <source>
        <dbReference type="PROSITE" id="PS50109"/>
    </source>
</evidence>
<name>A0A917FCH3_9HYPH</name>
<evidence type="ECO:0000313" key="19">
    <source>
        <dbReference type="Proteomes" id="UP000606044"/>
    </source>
</evidence>
<feature type="transmembrane region" description="Helical" evidence="15">
    <location>
        <begin position="161"/>
        <end position="181"/>
    </location>
</feature>
<keyword evidence="7" id="KW-0808">Transferase</keyword>
<dbReference type="GO" id="GO:0005886">
    <property type="term" value="C:plasma membrane"/>
    <property type="evidence" value="ECO:0007669"/>
    <property type="project" value="UniProtKB-SubCell"/>
</dbReference>
<dbReference type="InterPro" id="IPR036097">
    <property type="entry name" value="HisK_dim/P_sf"/>
</dbReference>
<dbReference type="Gene3D" id="1.10.287.130">
    <property type="match status" value="1"/>
</dbReference>
<gene>
    <name evidence="18" type="primary">envZ</name>
    <name evidence="18" type="ORF">GCM10007301_29610</name>
</gene>
<evidence type="ECO:0000259" key="17">
    <source>
        <dbReference type="PROSITE" id="PS50885"/>
    </source>
</evidence>
<dbReference type="InterPro" id="IPR003661">
    <property type="entry name" value="HisK_dim/P_dom"/>
</dbReference>
<evidence type="ECO:0000256" key="11">
    <source>
        <dbReference type="ARBA" id="ARBA00022840"/>
    </source>
</evidence>
<dbReference type="PANTHER" id="PTHR44936:SF5">
    <property type="entry name" value="SENSOR HISTIDINE KINASE ENVZ"/>
    <property type="match status" value="1"/>
</dbReference>
<accession>A0A917FCH3</accession>
<dbReference type="SMART" id="SM00387">
    <property type="entry name" value="HATPase_c"/>
    <property type="match status" value="1"/>
</dbReference>
<dbReference type="SMART" id="SM00388">
    <property type="entry name" value="HisKA"/>
    <property type="match status" value="1"/>
</dbReference>
<comment type="catalytic activity">
    <reaction evidence="1">
        <text>ATP + protein L-histidine = ADP + protein N-phospho-L-histidine.</text>
        <dbReference type="EC" id="2.7.13.3"/>
    </reaction>
</comment>
<evidence type="ECO:0000256" key="3">
    <source>
        <dbReference type="ARBA" id="ARBA00012438"/>
    </source>
</evidence>
<evidence type="ECO:0000256" key="15">
    <source>
        <dbReference type="SAM" id="Phobius"/>
    </source>
</evidence>
<evidence type="ECO:0000256" key="12">
    <source>
        <dbReference type="ARBA" id="ARBA00022989"/>
    </source>
</evidence>
<dbReference type="SUPFAM" id="SSF47384">
    <property type="entry name" value="Homodimeric domain of signal transducing histidine kinase"/>
    <property type="match status" value="1"/>
</dbReference>
<comment type="subcellular location">
    <subcellularLocation>
        <location evidence="2">Cell inner membrane</location>
        <topology evidence="2">Multi-pass membrane protein</topology>
    </subcellularLocation>
</comment>